<reference evidence="4" key="1">
    <citation type="journal article" date="2021" name="ISME J.">
        <title>Mercury methylation by metabolically versatile and cosmopolitan marine bacteria.</title>
        <authorList>
            <person name="Lin H."/>
            <person name="Ascher D.B."/>
            <person name="Myung Y."/>
            <person name="Lamborg C.H."/>
            <person name="Hallam S.J."/>
            <person name="Gionfriddo C.M."/>
            <person name="Holt K.E."/>
            <person name="Moreau J.W."/>
        </authorList>
    </citation>
    <scope>NUCLEOTIDE SEQUENCE</scope>
    <source>
        <strain evidence="4">SI075_bin30</strain>
    </source>
</reference>
<dbReference type="AlphaFoldDB" id="A0A8T5GET0"/>
<dbReference type="Pfam" id="PF01136">
    <property type="entry name" value="Peptidase_U32"/>
    <property type="match status" value="1"/>
</dbReference>
<evidence type="ECO:0000256" key="1">
    <source>
        <dbReference type="ARBA" id="ARBA00022670"/>
    </source>
</evidence>
<protein>
    <submittedName>
        <fullName evidence="4">U32 family peptidase</fullName>
    </submittedName>
</protein>
<accession>A0A8T5GET0</accession>
<keyword evidence="1" id="KW-0645">Protease</keyword>
<proteinExistence type="inferred from homology"/>
<comment type="similarity">
    <text evidence="3">Belongs to the peptidase U32 family.</text>
</comment>
<evidence type="ECO:0000313" key="4">
    <source>
        <dbReference type="EMBL" id="MBT4870481.1"/>
    </source>
</evidence>
<dbReference type="PROSITE" id="PS01276">
    <property type="entry name" value="PEPTIDASE_U32"/>
    <property type="match status" value="1"/>
</dbReference>
<dbReference type="GO" id="GO:0008233">
    <property type="term" value="F:peptidase activity"/>
    <property type="evidence" value="ECO:0007669"/>
    <property type="project" value="UniProtKB-KW"/>
</dbReference>
<keyword evidence="2" id="KW-0378">Hydrolase</keyword>
<sequence length="407" mass="45404">MKRVELLVGVGSFSSAIAATKSGVNAVYFGIKGFNMRDLGTNFKKSEMKKLMEYLHENKVKGYLALNTVVFDDELTKIDSILAKAKEAKVDAVIVSDLGVLSLVKKHKLEPHLSTQGSVANVGALMMYKKLGVERIVLARELSLVQIKKLVSKAKKIGVEIEIFVHGAMCISVSGRCYLSHELFGRSANRGECLQPCRRAFFLDGDKPNYKEKDLLIQGDTIISPRDMKTIEFLDEVIKSGVVSLKIEGRTKPSDYVATVTKVYREGIDAVNEKTFSKAKIKKWNKELSKVYNRKFSKGFFQSIPSGKDLTNIQGSNQTTKRVQVGEVKKFYAKINVAEIKLFDSIKVGDDLIIEGVTTFLKLPLTSMQSNHKDLKVAEKGELVGIKTNERVRLNDVVFKVVKRGKK</sequence>
<dbReference type="PANTHER" id="PTHR30217">
    <property type="entry name" value="PEPTIDASE U32 FAMILY"/>
    <property type="match status" value="1"/>
</dbReference>
<evidence type="ECO:0000256" key="2">
    <source>
        <dbReference type="ARBA" id="ARBA00022801"/>
    </source>
</evidence>
<comment type="caution">
    <text evidence="4">The sequence shown here is derived from an EMBL/GenBank/DDBJ whole genome shotgun (WGS) entry which is preliminary data.</text>
</comment>
<evidence type="ECO:0000313" key="5">
    <source>
        <dbReference type="Proteomes" id="UP000722459"/>
    </source>
</evidence>
<dbReference type="Proteomes" id="UP000722459">
    <property type="component" value="Unassembled WGS sequence"/>
</dbReference>
<organism evidence="4 5">
    <name type="scientific">Candidatus Iainarchaeum sp</name>
    <dbReference type="NCBI Taxonomy" id="3101447"/>
    <lineage>
        <taxon>Archaea</taxon>
        <taxon>Candidatus Iainarchaeota</taxon>
        <taxon>Candidatus Iainarchaeia</taxon>
        <taxon>Candidatus Iainarchaeales</taxon>
        <taxon>Candidatus Iainarchaeaceae</taxon>
        <taxon>Candidatus Iainarchaeum</taxon>
    </lineage>
</organism>
<dbReference type="GO" id="GO:0006508">
    <property type="term" value="P:proteolysis"/>
    <property type="evidence" value="ECO:0007669"/>
    <property type="project" value="UniProtKB-KW"/>
</dbReference>
<dbReference type="InterPro" id="IPR001539">
    <property type="entry name" value="Peptidase_U32"/>
</dbReference>
<evidence type="ECO:0000256" key="3">
    <source>
        <dbReference type="ARBA" id="ARBA00038374"/>
    </source>
</evidence>
<dbReference type="PANTHER" id="PTHR30217:SF6">
    <property type="entry name" value="TRNA HYDROXYLATION PROTEIN P"/>
    <property type="match status" value="1"/>
</dbReference>
<dbReference type="InterPro" id="IPR051454">
    <property type="entry name" value="RNA/ubiquinone_mod_enzymes"/>
</dbReference>
<name>A0A8T5GET0_9ARCH</name>
<dbReference type="EMBL" id="JABJNZ010000037">
    <property type="protein sequence ID" value="MBT4870481.1"/>
    <property type="molecule type" value="Genomic_DNA"/>
</dbReference>
<gene>
    <name evidence="4" type="ORF">HON47_02825</name>
</gene>